<dbReference type="SUPFAM" id="SSF49785">
    <property type="entry name" value="Galactose-binding domain-like"/>
    <property type="match status" value="1"/>
</dbReference>
<accession>A0A9D1PSR8</accession>
<dbReference type="SUPFAM" id="SSF49303">
    <property type="entry name" value="beta-Galactosidase/glucuronidase domain"/>
    <property type="match status" value="1"/>
</dbReference>
<dbReference type="GO" id="GO:0030246">
    <property type="term" value="F:carbohydrate binding"/>
    <property type="evidence" value="ECO:0007669"/>
    <property type="project" value="TreeGrafter"/>
</dbReference>
<dbReference type="Proteomes" id="UP000823936">
    <property type="component" value="Unassembled WGS sequence"/>
</dbReference>
<reference evidence="8" key="2">
    <citation type="submission" date="2021-04" db="EMBL/GenBank/DDBJ databases">
        <authorList>
            <person name="Gilroy R."/>
        </authorList>
    </citation>
    <scope>NUCLEOTIDE SEQUENCE</scope>
    <source>
        <strain evidence="8">Gambia11-129</strain>
    </source>
</reference>
<dbReference type="PANTHER" id="PTHR10066">
    <property type="entry name" value="BETA-GLUCURONIDASE"/>
    <property type="match status" value="1"/>
</dbReference>
<feature type="domain" description="Glycoside hydrolase family 2 catalytic" evidence="6">
    <location>
        <begin position="293"/>
        <end position="598"/>
    </location>
</feature>
<dbReference type="InterPro" id="IPR023230">
    <property type="entry name" value="Glyco_hydro_2_CS"/>
</dbReference>
<protein>
    <recommendedName>
        <fullName evidence="3">Beta-glucuronidase</fullName>
        <ecNumber evidence="2">3.2.1.31</ecNumber>
    </recommendedName>
</protein>
<gene>
    <name evidence="8" type="primary">uidA</name>
    <name evidence="8" type="ORF">IAB12_01405</name>
</gene>
<dbReference type="PANTHER" id="PTHR10066:SF67">
    <property type="entry name" value="BETA-GLUCURONIDASE"/>
    <property type="match status" value="1"/>
</dbReference>
<dbReference type="GO" id="GO:0005975">
    <property type="term" value="P:carbohydrate metabolic process"/>
    <property type="evidence" value="ECO:0007669"/>
    <property type="project" value="InterPro"/>
</dbReference>
<evidence type="ECO:0000259" key="6">
    <source>
        <dbReference type="Pfam" id="PF02836"/>
    </source>
</evidence>
<dbReference type="Gene3D" id="2.60.120.260">
    <property type="entry name" value="Galactose-binding domain-like"/>
    <property type="match status" value="1"/>
</dbReference>
<dbReference type="Gene3D" id="2.60.40.10">
    <property type="entry name" value="Immunoglobulins"/>
    <property type="match status" value="1"/>
</dbReference>
<evidence type="ECO:0000256" key="5">
    <source>
        <dbReference type="ARBA" id="ARBA00023295"/>
    </source>
</evidence>
<dbReference type="GO" id="GO:0019391">
    <property type="term" value="P:glucuronoside catabolic process"/>
    <property type="evidence" value="ECO:0007669"/>
    <property type="project" value="TreeGrafter"/>
</dbReference>
<feature type="domain" description="Glycosyl hydrolases family 2 sugar binding" evidence="7">
    <location>
        <begin position="19"/>
        <end position="200"/>
    </location>
</feature>
<dbReference type="PROSITE" id="PS00719">
    <property type="entry name" value="GLYCOSYL_HYDROL_F2_1"/>
    <property type="match status" value="1"/>
</dbReference>
<dbReference type="EC" id="3.2.1.31" evidence="2"/>
<evidence type="ECO:0000256" key="1">
    <source>
        <dbReference type="ARBA" id="ARBA00007401"/>
    </source>
</evidence>
<dbReference type="InterPro" id="IPR008979">
    <property type="entry name" value="Galactose-bd-like_sf"/>
</dbReference>
<dbReference type="NCBIfam" id="NF007538">
    <property type="entry name" value="PRK10150.1"/>
    <property type="match status" value="1"/>
</dbReference>
<keyword evidence="5 8" id="KW-0326">Glycosidase</keyword>
<dbReference type="InterPro" id="IPR006104">
    <property type="entry name" value="Glyco_hydro_2_N"/>
</dbReference>
<dbReference type="SUPFAM" id="SSF51445">
    <property type="entry name" value="(Trans)glycosidases"/>
    <property type="match status" value="1"/>
</dbReference>
<dbReference type="InterPro" id="IPR017853">
    <property type="entry name" value="GH"/>
</dbReference>
<dbReference type="AlphaFoldDB" id="A0A9D1PSR8"/>
<dbReference type="Pfam" id="PF02837">
    <property type="entry name" value="Glyco_hydro_2_N"/>
    <property type="match status" value="1"/>
</dbReference>
<dbReference type="Gene3D" id="3.20.20.80">
    <property type="entry name" value="Glycosidases"/>
    <property type="match status" value="1"/>
</dbReference>
<evidence type="ECO:0000256" key="3">
    <source>
        <dbReference type="ARBA" id="ARBA00016205"/>
    </source>
</evidence>
<dbReference type="Pfam" id="PF02836">
    <property type="entry name" value="Glyco_hydro_2_C"/>
    <property type="match status" value="1"/>
</dbReference>
<evidence type="ECO:0000313" key="8">
    <source>
        <dbReference type="EMBL" id="HIV98420.1"/>
    </source>
</evidence>
<dbReference type="EMBL" id="DXHU01000006">
    <property type="protein sequence ID" value="HIV98420.1"/>
    <property type="molecule type" value="Genomic_DNA"/>
</dbReference>
<dbReference type="InterPro" id="IPR006103">
    <property type="entry name" value="Glyco_hydro_2_cat"/>
</dbReference>
<dbReference type="PRINTS" id="PR00132">
    <property type="entry name" value="GLHYDRLASE2"/>
</dbReference>
<reference evidence="8" key="1">
    <citation type="journal article" date="2021" name="PeerJ">
        <title>Extensive microbial diversity within the chicken gut microbiome revealed by metagenomics and culture.</title>
        <authorList>
            <person name="Gilroy R."/>
            <person name="Ravi A."/>
            <person name="Getino M."/>
            <person name="Pursley I."/>
            <person name="Horton D.L."/>
            <person name="Alikhan N.F."/>
            <person name="Baker D."/>
            <person name="Gharbi K."/>
            <person name="Hall N."/>
            <person name="Watson M."/>
            <person name="Adriaenssens E.M."/>
            <person name="Foster-Nyarko E."/>
            <person name="Jarju S."/>
            <person name="Secka A."/>
            <person name="Antonio M."/>
            <person name="Oren A."/>
            <person name="Chaudhuri R.R."/>
            <person name="La Ragione R."/>
            <person name="Hildebrand F."/>
            <person name="Pallen M.J."/>
        </authorList>
    </citation>
    <scope>NUCLEOTIDE SEQUENCE</scope>
    <source>
        <strain evidence="8">Gambia11-129</strain>
    </source>
</reference>
<sequence>MMEDYMLYPRVNEKRSVIDLNGVWSFCLDDGTHGANIDNSFINENKENIAVPASYNDQKDELKYREHCGWAYYERTFSVPDVFRNERLVLRFDAVTHYAKVYLNSVLIAEHKGGFLPFEAEITEVVKWNQDNLLQVAVDNRVNHSTLPVGNEDGTAFFGSDNAGVPSVEAAKKWRKKRNLPNFDFFNYAGINRNVRIYTTKKDYINDITIVPSISGSDGIVRYEIETCGKGEVFVQITDREKKTVGEAMGCKGEIRIKNARLWNPYPEDPYLYTMTVTFAEDRYSQRFGIRSVEVKGSRFLINGKDFYFKGFGKHEDGAVFGRGFNLPYDVKDMSLIKWMNANSFRTSHYPYAEEMYDLADEEGIVIIDETPAVGIGAGTACDPYKTFNIREHHESVIRDLISRDKNHPSVVMWSMANEPDTEHWPTSAKEYWTSLYEFTHSLDPQDRPVTFVCCQNNYEADLSTREMDVICINRYYGWYNLSGDMDAACYALNLELDFWQGINKPLIMTEYGADTLNGYHLTAPEMFSEEFQVMYYDRINSEFDKRSFIVGEHPWNFADFNTIQGVYRADGNRKGLLTRDRRPKMGAHYFKNRWKEIPSFGYKK</sequence>
<comment type="similarity">
    <text evidence="1">Belongs to the glycosyl hydrolase 2 family.</text>
</comment>
<dbReference type="GO" id="GO:0004566">
    <property type="term" value="F:beta-glucuronidase activity"/>
    <property type="evidence" value="ECO:0007669"/>
    <property type="project" value="UniProtKB-EC"/>
</dbReference>
<proteinExistence type="inferred from homology"/>
<keyword evidence="4 8" id="KW-0378">Hydrolase</keyword>
<evidence type="ECO:0000256" key="4">
    <source>
        <dbReference type="ARBA" id="ARBA00022801"/>
    </source>
</evidence>
<dbReference type="FunFam" id="3.20.20.80:FF:000080">
    <property type="entry name" value="Beta-glucuronidase UidA"/>
    <property type="match status" value="1"/>
</dbReference>
<dbReference type="PROSITE" id="PS00608">
    <property type="entry name" value="GLYCOSYL_HYDROL_F2_2"/>
    <property type="match status" value="1"/>
</dbReference>
<comment type="caution">
    <text evidence="8">The sequence shown here is derived from an EMBL/GenBank/DDBJ whole genome shotgun (WGS) entry which is preliminary data.</text>
</comment>
<evidence type="ECO:0000256" key="2">
    <source>
        <dbReference type="ARBA" id="ARBA00012761"/>
    </source>
</evidence>
<evidence type="ECO:0000259" key="7">
    <source>
        <dbReference type="Pfam" id="PF02837"/>
    </source>
</evidence>
<dbReference type="InterPro" id="IPR006101">
    <property type="entry name" value="Glyco_hydro_2"/>
</dbReference>
<dbReference type="InterPro" id="IPR023232">
    <property type="entry name" value="Glyco_hydro_2_AS"/>
</dbReference>
<dbReference type="InterPro" id="IPR013783">
    <property type="entry name" value="Ig-like_fold"/>
</dbReference>
<evidence type="ECO:0000313" key="9">
    <source>
        <dbReference type="Proteomes" id="UP000823936"/>
    </source>
</evidence>
<organism evidence="8 9">
    <name type="scientific">Candidatus Ornithospirochaeta avicola</name>
    <dbReference type="NCBI Taxonomy" id="2840896"/>
    <lineage>
        <taxon>Bacteria</taxon>
        <taxon>Pseudomonadati</taxon>
        <taxon>Spirochaetota</taxon>
        <taxon>Spirochaetia</taxon>
        <taxon>Spirochaetales</taxon>
        <taxon>Spirochaetaceae</taxon>
        <taxon>Spirochaetaceae incertae sedis</taxon>
        <taxon>Candidatus Ornithospirochaeta</taxon>
    </lineage>
</organism>
<dbReference type="InterPro" id="IPR036156">
    <property type="entry name" value="Beta-gal/glucu_dom_sf"/>
</dbReference>
<name>A0A9D1PSR8_9SPIO</name>